<proteinExistence type="predicted"/>
<comment type="caution">
    <text evidence="1">The sequence shown here is derived from an EMBL/GenBank/DDBJ whole genome shotgun (WGS) entry which is preliminary data.</text>
</comment>
<name>A0ABT6FJT3_9BACT</name>
<dbReference type="EMBL" id="JARRAG010000002">
    <property type="protein sequence ID" value="MDG3007836.1"/>
    <property type="molecule type" value="Genomic_DNA"/>
</dbReference>
<gene>
    <name evidence="1" type="ORF">PZE19_29075</name>
</gene>
<protein>
    <submittedName>
        <fullName evidence="1">DUF5696 domain-containing protein</fullName>
    </submittedName>
</protein>
<reference evidence="1 2" key="1">
    <citation type="submission" date="2023-03" db="EMBL/GenBank/DDBJ databases">
        <title>Paludisphaera mucosa sp. nov. a novel planctomycete from northern fen.</title>
        <authorList>
            <person name="Ivanova A."/>
        </authorList>
    </citation>
    <scope>NUCLEOTIDE SEQUENCE [LARGE SCALE GENOMIC DNA]</scope>
    <source>
        <strain evidence="1 2">Pla2</strain>
    </source>
</reference>
<evidence type="ECO:0000313" key="2">
    <source>
        <dbReference type="Proteomes" id="UP001216907"/>
    </source>
</evidence>
<dbReference type="Pfam" id="PF18952">
    <property type="entry name" value="DUF5696"/>
    <property type="match status" value="1"/>
</dbReference>
<organism evidence="1 2">
    <name type="scientific">Paludisphaera mucosa</name>
    <dbReference type="NCBI Taxonomy" id="3030827"/>
    <lineage>
        <taxon>Bacteria</taxon>
        <taxon>Pseudomonadati</taxon>
        <taxon>Planctomycetota</taxon>
        <taxon>Planctomycetia</taxon>
        <taxon>Isosphaerales</taxon>
        <taxon>Isosphaeraceae</taxon>
        <taxon>Paludisphaera</taxon>
    </lineage>
</organism>
<evidence type="ECO:0000313" key="1">
    <source>
        <dbReference type="EMBL" id="MDG3007836.1"/>
    </source>
</evidence>
<dbReference type="InterPro" id="IPR043751">
    <property type="entry name" value="DUF5696"/>
</dbReference>
<accession>A0ABT6FJT3</accession>
<sequence length="1112" mass="121776">MRGSILIMGLAVLGAAAPPADPLLVRPDKATWNLDEVGLYRVGFAYRGQPEEEFPVGWTGRFDERTGVTLASDGLRNGRAAVLQHCPWRGGTGTTFQEFHVQLPTSGRIVVKGATALREDGVGKSDGVRFRLLADGEALLDEVRLDAAWKPFEFDLTKKAGRAVVLRFETDPGPKGDSSFDFGLWADRALVLDGFRAAPVAHAAAPPTSFRGLASKPGKGLAPPATTSVKLDVRREGDGFVLRSTDDYGSFSYRWTPPPQPTAAPTILSENGVFGAIVLEADRTGDSPVRVPLATTARIRWGGRAASKEIRWEESAEGPTLVRVFDVDGKAVTLRVKGSIAGRSLALDVSLDRPAVEQIDGGSWGPVAGRRDVPTPYYNNKVSYLPAEDLFVSSQVDWTVSAASRHDEATRVDYLALTDKTRNVPVERFLYSAAWNIDEVLPNIPNPPSPYIKDLSDRVVLDIWGGRYADIARKLETLHDLGLRRLAVIIHDWQRSGYDNGLPAHFPAAEDKGGEAGMRTLEATGKRLGYLVALHENYVDYYPNFEGFAEKDIAVDSEGKRQNAWFHPGNKIQSFAIKPTAMLDLAKTQSPEIHRRYDTTGSFLDVNSSVPPWFHVDQQAGVDGAGTFQRVRKAHRETWQFLRETHGGPVFGEGNHHWYWSGLLDGAEAQFGSGWAGEAGLDAPLFVDFDLLKIHPLQLNHGMGYYERWWDGSRVPRGSLPPVAVLDQYRMQEIAFGHAGFLSGSAWASPPLAWLEYNLMAPVVPRYAASAVTQIQYELEGHWVDASAVVRSGVSTPDAWNRVRVRYDGGLTVVANQSAEPLKVEGVELPQFGWIARGEGLTAGTTLRNGIVTDSVETPDASFANARSAVDWDFSGVRRVLPTVAAFRQTGPRTFTAAYAWKVREPMKTDFHAFVHFGKAGAKEEDIRFQQDHGLATPTSKWKAGTTVDDGPYTIHVPDDLPDGEYAWTIGFHTPGAGRVTLEGPTDRSGRNILGVIRVAEGGKSLRFTPQKPEADRAAVSLADLNKDGKVVDFGAIKTDGGVSIRKVGGEWVAHVFPRDRSFSLQLDATRFGKPAEIRADGGESPWVTPTFDGRWMRIKPNGAKSYRWPAG</sequence>
<dbReference type="RefSeq" id="WP_277864108.1">
    <property type="nucleotide sequence ID" value="NZ_JARRAG010000002.1"/>
</dbReference>
<dbReference type="Gene3D" id="3.20.20.80">
    <property type="entry name" value="Glycosidases"/>
    <property type="match status" value="1"/>
</dbReference>
<keyword evidence="2" id="KW-1185">Reference proteome</keyword>
<dbReference type="Proteomes" id="UP001216907">
    <property type="component" value="Unassembled WGS sequence"/>
</dbReference>